<evidence type="ECO:0000256" key="1">
    <source>
        <dbReference type="ARBA" id="ARBA00023125"/>
    </source>
</evidence>
<dbReference type="PANTHER" id="PTHR35617:SF3">
    <property type="entry name" value="CORE-BINDING (CB) DOMAIN-CONTAINING PROTEIN"/>
    <property type="match status" value="1"/>
</dbReference>
<evidence type="ECO:0000313" key="4">
    <source>
        <dbReference type="Proteomes" id="UP000022910"/>
    </source>
</evidence>
<evidence type="ECO:0000313" key="3">
    <source>
        <dbReference type="EMBL" id="EXX55592.1"/>
    </source>
</evidence>
<dbReference type="GO" id="GO:0003677">
    <property type="term" value="F:DNA binding"/>
    <property type="evidence" value="ECO:0007669"/>
    <property type="project" value="UniProtKB-KW"/>
</dbReference>
<dbReference type="PANTHER" id="PTHR35617">
    <property type="entry name" value="PHAGE_INTEGRASE DOMAIN-CONTAINING PROTEIN"/>
    <property type="match status" value="1"/>
</dbReference>
<dbReference type="OMA" id="QAGWANE"/>
<accession>A0A015IEL2</accession>
<proteinExistence type="predicted"/>
<sequence>MVEPSLGFNSTDIGKTDSGKGFYDYSGSDVAVSPMVTVINEPINRSTDIDLLQRNSLPIITSPNTPTSQSTVETARLQYFQTRNKDKGFSDKTINLLSLSVDNRSSRTVSSAIRVWEHWCDSQHVDPVTCPINKICEFFSNMLTFGKSYNTIAGYRSAISEIHERIDNFSIGTHPDILKAMQAIRIDKPPTSKSDDAIDIIPSLEFIVSLGDNSTMSIRELTCKTAFLLALISACRLSDLHRINAFDYTKTRSSISFNCVAPKEYNIAVAHSASTTKSRLKKIFVGVYPDERHLCPYEAVTSLLSRTSLWRVSADQKRALFLITKEPHSPASVDTIAGWIKSILKISSSGSTAKDMRVLAAFFAQNAGAGLETVLALGNWSSNSVYHRFYQRGIKLMLERNQVSSLILSEARVGHDSLDEVINDSLQ</sequence>
<dbReference type="InterPro" id="IPR013762">
    <property type="entry name" value="Integrase-like_cat_sf"/>
</dbReference>
<dbReference type="Proteomes" id="UP000022910">
    <property type="component" value="Unassembled WGS sequence"/>
</dbReference>
<dbReference type="SUPFAM" id="SSF56349">
    <property type="entry name" value="DNA breaking-rejoining enzymes"/>
    <property type="match status" value="1"/>
</dbReference>
<dbReference type="GO" id="GO:0006310">
    <property type="term" value="P:DNA recombination"/>
    <property type="evidence" value="ECO:0007669"/>
    <property type="project" value="UniProtKB-KW"/>
</dbReference>
<name>A0A015IEL2_RHIIW</name>
<keyword evidence="4" id="KW-1185">Reference proteome</keyword>
<dbReference type="Gene3D" id="1.10.150.130">
    <property type="match status" value="1"/>
</dbReference>
<protein>
    <recommendedName>
        <fullName evidence="5">Tyr recombinase domain-containing protein</fullName>
    </recommendedName>
</protein>
<dbReference type="EMBL" id="JEMT01028106">
    <property type="protein sequence ID" value="EXX55592.1"/>
    <property type="molecule type" value="Genomic_DNA"/>
</dbReference>
<dbReference type="Gene3D" id="1.10.443.10">
    <property type="entry name" value="Intergrase catalytic core"/>
    <property type="match status" value="1"/>
</dbReference>
<dbReference type="STRING" id="1432141.A0A015IEL2"/>
<organism evidence="3 4">
    <name type="scientific">Rhizophagus irregularis (strain DAOM 197198w)</name>
    <name type="common">Glomus intraradices</name>
    <dbReference type="NCBI Taxonomy" id="1432141"/>
    <lineage>
        <taxon>Eukaryota</taxon>
        <taxon>Fungi</taxon>
        <taxon>Fungi incertae sedis</taxon>
        <taxon>Mucoromycota</taxon>
        <taxon>Glomeromycotina</taxon>
        <taxon>Glomeromycetes</taxon>
        <taxon>Glomerales</taxon>
        <taxon>Glomeraceae</taxon>
        <taxon>Rhizophagus</taxon>
    </lineage>
</organism>
<evidence type="ECO:0000256" key="2">
    <source>
        <dbReference type="ARBA" id="ARBA00023172"/>
    </source>
</evidence>
<dbReference type="SUPFAM" id="SSF47823">
    <property type="entry name" value="lambda integrase-like, N-terminal domain"/>
    <property type="match status" value="1"/>
</dbReference>
<evidence type="ECO:0008006" key="5">
    <source>
        <dbReference type="Google" id="ProtNLM"/>
    </source>
</evidence>
<dbReference type="AlphaFoldDB" id="A0A015IEL2"/>
<keyword evidence="1" id="KW-0238">DNA-binding</keyword>
<dbReference type="InterPro" id="IPR010998">
    <property type="entry name" value="Integrase_recombinase_N"/>
</dbReference>
<keyword evidence="2" id="KW-0233">DNA recombination</keyword>
<comment type="caution">
    <text evidence="3">The sequence shown here is derived from an EMBL/GenBank/DDBJ whole genome shotgun (WGS) entry which is preliminary data.</text>
</comment>
<gene>
    <name evidence="3" type="ORF">RirG_223990</name>
</gene>
<reference evidence="3 4" key="1">
    <citation type="submission" date="2014-02" db="EMBL/GenBank/DDBJ databases">
        <title>Single nucleus genome sequencing reveals high similarity among nuclei of an endomycorrhizal fungus.</title>
        <authorList>
            <person name="Lin K."/>
            <person name="Geurts R."/>
            <person name="Zhang Z."/>
            <person name="Limpens E."/>
            <person name="Saunders D.G."/>
            <person name="Mu D."/>
            <person name="Pang E."/>
            <person name="Cao H."/>
            <person name="Cha H."/>
            <person name="Lin T."/>
            <person name="Zhou Q."/>
            <person name="Shang Y."/>
            <person name="Li Y."/>
            <person name="Ivanov S."/>
            <person name="Sharma T."/>
            <person name="Velzen R.V."/>
            <person name="Ruijter N.D."/>
            <person name="Aanen D.K."/>
            <person name="Win J."/>
            <person name="Kamoun S."/>
            <person name="Bisseling T."/>
            <person name="Huang S."/>
        </authorList>
    </citation>
    <scope>NUCLEOTIDE SEQUENCE [LARGE SCALE GENOMIC DNA]</scope>
    <source>
        <strain evidence="4">DAOM197198w</strain>
    </source>
</reference>
<dbReference type="InterPro" id="IPR011010">
    <property type="entry name" value="DNA_brk_join_enz"/>
</dbReference>
<dbReference type="GO" id="GO:0015074">
    <property type="term" value="P:DNA integration"/>
    <property type="evidence" value="ECO:0007669"/>
    <property type="project" value="InterPro"/>
</dbReference>
<dbReference type="HOGENOM" id="CLU_642732_0_0_1"/>